<dbReference type="PRINTS" id="PR00080">
    <property type="entry name" value="SDRFAMILY"/>
</dbReference>
<dbReference type="InterPro" id="IPR036291">
    <property type="entry name" value="NAD(P)-bd_dom_sf"/>
</dbReference>
<evidence type="ECO:0000256" key="2">
    <source>
        <dbReference type="ARBA" id="ARBA00023002"/>
    </source>
</evidence>
<gene>
    <name evidence="4" type="ORF">ACFPER_07490</name>
</gene>
<evidence type="ECO:0000313" key="5">
    <source>
        <dbReference type="Proteomes" id="UP001595960"/>
    </source>
</evidence>
<comment type="similarity">
    <text evidence="1 3">Belongs to the short-chain dehydrogenases/reductases (SDR) family.</text>
</comment>
<organism evidence="4 5">
    <name type="scientific">Agromyces aurantiacus</name>
    <dbReference type="NCBI Taxonomy" id="165814"/>
    <lineage>
        <taxon>Bacteria</taxon>
        <taxon>Bacillati</taxon>
        <taxon>Actinomycetota</taxon>
        <taxon>Actinomycetes</taxon>
        <taxon>Micrococcales</taxon>
        <taxon>Microbacteriaceae</taxon>
        <taxon>Agromyces</taxon>
    </lineage>
</organism>
<dbReference type="PANTHER" id="PTHR44169">
    <property type="entry name" value="NADPH-DEPENDENT 1-ACYLDIHYDROXYACETONE PHOSPHATE REDUCTASE"/>
    <property type="match status" value="1"/>
</dbReference>
<name>A0ABV9R589_9MICO</name>
<protein>
    <submittedName>
        <fullName evidence="4">SDR family NAD(P)-dependent oxidoreductase</fullName>
    </submittedName>
</protein>
<keyword evidence="5" id="KW-1185">Reference proteome</keyword>
<dbReference type="PROSITE" id="PS00061">
    <property type="entry name" value="ADH_SHORT"/>
    <property type="match status" value="1"/>
</dbReference>
<dbReference type="PRINTS" id="PR00081">
    <property type="entry name" value="GDHRDH"/>
</dbReference>
<evidence type="ECO:0000313" key="4">
    <source>
        <dbReference type="EMBL" id="MFC4828622.1"/>
    </source>
</evidence>
<comment type="caution">
    <text evidence="4">The sequence shown here is derived from an EMBL/GenBank/DDBJ whole genome shotgun (WGS) entry which is preliminary data.</text>
</comment>
<evidence type="ECO:0000256" key="3">
    <source>
        <dbReference type="RuleBase" id="RU000363"/>
    </source>
</evidence>
<dbReference type="Gene3D" id="3.40.50.720">
    <property type="entry name" value="NAD(P)-binding Rossmann-like Domain"/>
    <property type="match status" value="1"/>
</dbReference>
<dbReference type="InterPro" id="IPR020904">
    <property type="entry name" value="Sc_DH/Rdtase_CS"/>
</dbReference>
<evidence type="ECO:0000256" key="1">
    <source>
        <dbReference type="ARBA" id="ARBA00006484"/>
    </source>
</evidence>
<dbReference type="EMBL" id="JBHSJC010000001">
    <property type="protein sequence ID" value="MFC4828622.1"/>
    <property type="molecule type" value="Genomic_DNA"/>
</dbReference>
<reference evidence="5" key="1">
    <citation type="journal article" date="2019" name="Int. J. Syst. Evol. Microbiol.">
        <title>The Global Catalogue of Microorganisms (GCM) 10K type strain sequencing project: providing services to taxonomists for standard genome sequencing and annotation.</title>
        <authorList>
            <consortium name="The Broad Institute Genomics Platform"/>
            <consortium name="The Broad Institute Genome Sequencing Center for Infectious Disease"/>
            <person name="Wu L."/>
            <person name="Ma J."/>
        </authorList>
    </citation>
    <scope>NUCLEOTIDE SEQUENCE [LARGE SCALE GENOMIC DNA]</scope>
    <source>
        <strain evidence="5">CGMCC 1.12192</strain>
    </source>
</reference>
<proteinExistence type="inferred from homology"/>
<dbReference type="SUPFAM" id="SSF51735">
    <property type="entry name" value="NAD(P)-binding Rossmann-fold domains"/>
    <property type="match status" value="1"/>
</dbReference>
<dbReference type="PANTHER" id="PTHR44169:SF6">
    <property type="entry name" value="NADPH-DEPENDENT 1-ACYLDIHYDROXYACETONE PHOSPHATE REDUCTASE"/>
    <property type="match status" value="1"/>
</dbReference>
<accession>A0ABV9R589</accession>
<dbReference type="InterPro" id="IPR002347">
    <property type="entry name" value="SDR_fam"/>
</dbReference>
<dbReference type="Pfam" id="PF00106">
    <property type="entry name" value="adh_short"/>
    <property type="match status" value="1"/>
</dbReference>
<sequence length="255" mass="26817">MTTDHSLDARTILITGARRGLGRALLEEALDRGAARVYAGVRTPFEHADPRVTPLLLDVADPLSIEHAAAQVPVLDLLINNAAMGGYDDLTDGRVLSEHLTANVLGPLTLTNALARALAARGGAVVNVGSLAALANLPVMPSYSISKAALFSLSQAQRALFARRGVRVHAVLSGPIDTDMTRDLAIPKTAPAQVAASIFDGVLRDAEEIFPDGFSARFEDGWNEGALKAFERANAALLPQADDPLTLDLARAADA</sequence>
<keyword evidence="2" id="KW-0560">Oxidoreductase</keyword>
<dbReference type="Proteomes" id="UP001595960">
    <property type="component" value="Unassembled WGS sequence"/>
</dbReference>
<dbReference type="RefSeq" id="WP_204391795.1">
    <property type="nucleotide sequence ID" value="NZ_JAFBBW010000001.1"/>
</dbReference>